<sequence>MKAPTTSDVAATSDAIAPHWQLELLYDGECPFCLREVNFLQQRDSGRGLVNFVDIASDGYAVEAHGGVNYATAMGRIHAVLPAGSTIAGVEVFRRVYEILGLGWVYAPTRWPVVGAFVDRVYEFWADRRLKWTGRPDLETLVARRTCGDRCQLSD</sequence>
<proteinExistence type="predicted"/>
<gene>
    <name evidence="1" type="ORF">KR51_00009350</name>
</gene>
<organism evidence="1 2">
    <name type="scientific">Rubidibacter lacunae KORDI 51-2</name>
    <dbReference type="NCBI Taxonomy" id="582515"/>
    <lineage>
        <taxon>Bacteria</taxon>
        <taxon>Bacillati</taxon>
        <taxon>Cyanobacteriota</taxon>
        <taxon>Cyanophyceae</taxon>
        <taxon>Oscillatoriophycideae</taxon>
        <taxon>Chroococcales</taxon>
        <taxon>Aphanothecaceae</taxon>
        <taxon>Rubidibacter</taxon>
    </lineage>
</organism>
<dbReference type="PATRIC" id="fig|582515.4.peg.1043"/>
<dbReference type="InParanoid" id="U5DL46"/>
<evidence type="ECO:0000313" key="2">
    <source>
        <dbReference type="Proteomes" id="UP000016960"/>
    </source>
</evidence>
<evidence type="ECO:0008006" key="3">
    <source>
        <dbReference type="Google" id="ProtNLM"/>
    </source>
</evidence>
<dbReference type="STRING" id="582515.KR51_00009350"/>
<dbReference type="OrthoDB" id="5294764at2"/>
<dbReference type="InterPro" id="IPR044691">
    <property type="entry name" value="DCC1_Trx"/>
</dbReference>
<dbReference type="EMBL" id="ASSJ01000021">
    <property type="protein sequence ID" value="ERN42411.1"/>
    <property type="molecule type" value="Genomic_DNA"/>
</dbReference>
<dbReference type="eggNOG" id="COG3011">
    <property type="taxonomic scope" value="Bacteria"/>
</dbReference>
<dbReference type="Pfam" id="PF04134">
    <property type="entry name" value="DCC1-like"/>
    <property type="match status" value="1"/>
</dbReference>
<dbReference type="GO" id="GO:0015035">
    <property type="term" value="F:protein-disulfide reductase activity"/>
    <property type="evidence" value="ECO:0007669"/>
    <property type="project" value="InterPro"/>
</dbReference>
<protein>
    <recommendedName>
        <fullName evidence="3">Thiol-disulfide oxidoreductase DCC</fullName>
    </recommendedName>
</protein>
<dbReference type="InterPro" id="IPR007263">
    <property type="entry name" value="DCC1-like"/>
</dbReference>
<evidence type="ECO:0000313" key="1">
    <source>
        <dbReference type="EMBL" id="ERN42411.1"/>
    </source>
</evidence>
<dbReference type="PANTHER" id="PTHR34290:SF2">
    <property type="entry name" value="OS04G0668800 PROTEIN"/>
    <property type="match status" value="1"/>
</dbReference>
<accession>U5DL46</accession>
<dbReference type="PANTHER" id="PTHR34290">
    <property type="entry name" value="SI:CH73-390P7.2"/>
    <property type="match status" value="1"/>
</dbReference>
<dbReference type="AlphaFoldDB" id="U5DL46"/>
<dbReference type="Proteomes" id="UP000016960">
    <property type="component" value="Unassembled WGS sequence"/>
</dbReference>
<reference evidence="1 2" key="1">
    <citation type="submission" date="2013-05" db="EMBL/GenBank/DDBJ databases">
        <title>Draft genome sequence of Rubidibacter lacunae KORDI 51-2.</title>
        <authorList>
            <person name="Choi D.H."/>
            <person name="Noh J.H."/>
            <person name="Kwon K.-K."/>
            <person name="Lee J.-H."/>
            <person name="Ryu J.-Y."/>
        </authorList>
    </citation>
    <scope>NUCLEOTIDE SEQUENCE [LARGE SCALE GENOMIC DNA]</scope>
    <source>
        <strain evidence="1 2">KORDI 51-2</strain>
    </source>
</reference>
<dbReference type="RefSeq" id="WP_022605152.1">
    <property type="nucleotide sequence ID" value="NZ_ASSJ01000021.1"/>
</dbReference>
<name>U5DL46_9CHRO</name>
<comment type="caution">
    <text evidence="1">The sequence shown here is derived from an EMBL/GenBank/DDBJ whole genome shotgun (WGS) entry which is preliminary data.</text>
</comment>
<keyword evidence="2" id="KW-1185">Reference proteome</keyword>